<dbReference type="AlphaFoldDB" id="A0A7J5TYK7"/>
<evidence type="ECO:0000313" key="4">
    <source>
        <dbReference type="EMBL" id="KAB7730161.1"/>
    </source>
</evidence>
<dbReference type="Proteomes" id="UP000488299">
    <property type="component" value="Unassembled WGS sequence"/>
</dbReference>
<dbReference type="InterPro" id="IPR028098">
    <property type="entry name" value="Glyco_trans_4-like_N"/>
</dbReference>
<keyword evidence="5" id="KW-1185">Reference proteome</keyword>
<feature type="domain" description="Glycosyltransferase subfamily 4-like N-terminal" evidence="3">
    <location>
        <begin position="15"/>
        <end position="177"/>
    </location>
</feature>
<dbReference type="Pfam" id="PF00534">
    <property type="entry name" value="Glycos_transf_1"/>
    <property type="match status" value="1"/>
</dbReference>
<dbReference type="SUPFAM" id="SSF53756">
    <property type="entry name" value="UDP-Glycosyltransferase/glycogen phosphorylase"/>
    <property type="match status" value="1"/>
</dbReference>
<reference evidence="4 5" key="1">
    <citation type="submission" date="2019-10" db="EMBL/GenBank/DDBJ databases">
        <title>Rudanella paleaurantiibacter sp. nov., isolated from sludge.</title>
        <authorList>
            <person name="Xu S.Q."/>
        </authorList>
    </citation>
    <scope>NUCLEOTIDE SEQUENCE [LARGE SCALE GENOMIC DNA]</scope>
    <source>
        <strain evidence="4 5">HX-22-17</strain>
    </source>
</reference>
<accession>A0A7J5TYK7</accession>
<evidence type="ECO:0000259" key="2">
    <source>
        <dbReference type="Pfam" id="PF00534"/>
    </source>
</evidence>
<dbReference type="Gene3D" id="3.40.50.2000">
    <property type="entry name" value="Glycogen Phosphorylase B"/>
    <property type="match status" value="2"/>
</dbReference>
<dbReference type="CDD" id="cd03809">
    <property type="entry name" value="GT4_MtfB-like"/>
    <property type="match status" value="1"/>
</dbReference>
<gene>
    <name evidence="4" type="ORF">F5984_13350</name>
</gene>
<evidence type="ECO:0000259" key="3">
    <source>
        <dbReference type="Pfam" id="PF13439"/>
    </source>
</evidence>
<proteinExistence type="predicted"/>
<comment type="caution">
    <text evidence="4">The sequence shown here is derived from an EMBL/GenBank/DDBJ whole genome shotgun (WGS) entry which is preliminary data.</text>
</comment>
<dbReference type="EMBL" id="WELI01000005">
    <property type="protein sequence ID" value="KAB7730161.1"/>
    <property type="molecule type" value="Genomic_DNA"/>
</dbReference>
<keyword evidence="1 4" id="KW-0808">Transferase</keyword>
<sequence>MNILYDHQAFTGHTYGGVARYFYDLLRCLTQEEGVTFDLSLLLSNSEYLANRPFANHFTFKPLAHNQRANQVASVLNRMNSIRHLRAGRFDVFHPTYYHRYFLDYIGKKPFVITFHDATSERYADQFPDVGQHLPELKKVLLNRADRIIAVSEFSRQEIERFFGIRPDRVDVVHLGTTLGETDTTGLQPLPYEYLLYVGKRPLYKNFDRFFKAITPLLKRHPELHLVCAGGGSFTPGEQALFAAVGLSGQVHQHPITDASLLHLYQHARAFVFPSLNEGFGIPVLEAFSGKCPVLLSDRSSLPEVAGEAAVYFDPENDESMLSAVEGLVFNDARRAELAALGTERLKLFSCEKTAHQTLQVYRELAP</sequence>
<evidence type="ECO:0000313" key="5">
    <source>
        <dbReference type="Proteomes" id="UP000488299"/>
    </source>
</evidence>
<dbReference type="RefSeq" id="WP_152124767.1">
    <property type="nucleotide sequence ID" value="NZ_WELI01000005.1"/>
</dbReference>
<name>A0A7J5TYK7_9BACT</name>
<dbReference type="InterPro" id="IPR001296">
    <property type="entry name" value="Glyco_trans_1"/>
</dbReference>
<feature type="domain" description="Glycosyl transferase family 1" evidence="2">
    <location>
        <begin position="192"/>
        <end position="339"/>
    </location>
</feature>
<dbReference type="PANTHER" id="PTHR46401:SF2">
    <property type="entry name" value="GLYCOSYLTRANSFERASE WBBK-RELATED"/>
    <property type="match status" value="1"/>
</dbReference>
<dbReference type="GO" id="GO:0016757">
    <property type="term" value="F:glycosyltransferase activity"/>
    <property type="evidence" value="ECO:0007669"/>
    <property type="project" value="InterPro"/>
</dbReference>
<protein>
    <submittedName>
        <fullName evidence="4">Glycosyltransferase</fullName>
    </submittedName>
</protein>
<evidence type="ECO:0000256" key="1">
    <source>
        <dbReference type="ARBA" id="ARBA00022679"/>
    </source>
</evidence>
<dbReference type="Pfam" id="PF13439">
    <property type="entry name" value="Glyco_transf_4"/>
    <property type="match status" value="1"/>
</dbReference>
<dbReference type="GO" id="GO:0009103">
    <property type="term" value="P:lipopolysaccharide biosynthetic process"/>
    <property type="evidence" value="ECO:0007669"/>
    <property type="project" value="TreeGrafter"/>
</dbReference>
<dbReference type="PANTHER" id="PTHR46401">
    <property type="entry name" value="GLYCOSYLTRANSFERASE WBBK-RELATED"/>
    <property type="match status" value="1"/>
</dbReference>
<organism evidence="4 5">
    <name type="scientific">Rudanella paleaurantiibacter</name>
    <dbReference type="NCBI Taxonomy" id="2614655"/>
    <lineage>
        <taxon>Bacteria</taxon>
        <taxon>Pseudomonadati</taxon>
        <taxon>Bacteroidota</taxon>
        <taxon>Cytophagia</taxon>
        <taxon>Cytophagales</taxon>
        <taxon>Cytophagaceae</taxon>
        <taxon>Rudanella</taxon>
    </lineage>
</organism>